<reference evidence="2 3" key="1">
    <citation type="submission" date="2018-06" db="EMBL/GenBank/DDBJ databases">
        <authorList>
            <consortium name="Pathogen Informatics"/>
            <person name="Doyle S."/>
        </authorList>
    </citation>
    <scope>NUCLEOTIDE SEQUENCE [LARGE SCALE GENOMIC DNA]</scope>
    <source>
        <strain evidence="2 3">NCTC5047</strain>
    </source>
</reference>
<keyword evidence="1" id="KW-0472">Membrane</keyword>
<evidence type="ECO:0000313" key="3">
    <source>
        <dbReference type="Proteomes" id="UP000254340"/>
    </source>
</evidence>
<sequence length="47" mass="4933">MLTVDMAFRVNSYGDYAVANALGVVSLAICGRAVVVLPAPQPAAKRR</sequence>
<keyword evidence="1" id="KW-0812">Transmembrane</keyword>
<gene>
    <name evidence="2" type="ORF">NCTC5047_04279</name>
</gene>
<proteinExistence type="predicted"/>
<evidence type="ECO:0000256" key="1">
    <source>
        <dbReference type="SAM" id="Phobius"/>
    </source>
</evidence>
<protein>
    <submittedName>
        <fullName evidence="2">Binding-protein-dependent transport system inner membrane protein</fullName>
    </submittedName>
</protein>
<dbReference type="AlphaFoldDB" id="A0A377XN08"/>
<name>A0A377XN08_KLEPN</name>
<keyword evidence="1" id="KW-1133">Transmembrane helix</keyword>
<organism evidence="2 3">
    <name type="scientific">Klebsiella pneumoniae</name>
    <dbReference type="NCBI Taxonomy" id="573"/>
    <lineage>
        <taxon>Bacteria</taxon>
        <taxon>Pseudomonadati</taxon>
        <taxon>Pseudomonadota</taxon>
        <taxon>Gammaproteobacteria</taxon>
        <taxon>Enterobacterales</taxon>
        <taxon>Enterobacteriaceae</taxon>
        <taxon>Klebsiella/Raoultella group</taxon>
        <taxon>Klebsiella</taxon>
        <taxon>Klebsiella pneumoniae complex</taxon>
    </lineage>
</organism>
<dbReference type="EMBL" id="UGLH01000006">
    <property type="protein sequence ID" value="STT83271.1"/>
    <property type="molecule type" value="Genomic_DNA"/>
</dbReference>
<dbReference type="Proteomes" id="UP000254340">
    <property type="component" value="Unassembled WGS sequence"/>
</dbReference>
<accession>A0A377XN08</accession>
<evidence type="ECO:0000313" key="2">
    <source>
        <dbReference type="EMBL" id="STT83271.1"/>
    </source>
</evidence>
<feature type="transmembrane region" description="Helical" evidence="1">
    <location>
        <begin position="16"/>
        <end position="37"/>
    </location>
</feature>